<dbReference type="AlphaFoldDB" id="A0A4P9XXB0"/>
<comment type="similarity">
    <text evidence="1">Belongs to the folylpolyglutamate synthase family.</text>
</comment>
<dbReference type="GO" id="GO:0008841">
    <property type="term" value="F:dihydrofolate synthase activity"/>
    <property type="evidence" value="ECO:0007669"/>
    <property type="project" value="TreeGrafter"/>
</dbReference>
<evidence type="ECO:0000256" key="4">
    <source>
        <dbReference type="ARBA" id="ARBA00022840"/>
    </source>
</evidence>
<dbReference type="SUPFAM" id="SSF53623">
    <property type="entry name" value="MurD-like peptide ligases, catalytic domain"/>
    <property type="match status" value="1"/>
</dbReference>
<dbReference type="PANTHER" id="PTHR11136:SF0">
    <property type="entry name" value="DIHYDROFOLATE SYNTHETASE-RELATED"/>
    <property type="match status" value="1"/>
</dbReference>
<evidence type="ECO:0000256" key="2">
    <source>
        <dbReference type="ARBA" id="ARBA00022598"/>
    </source>
</evidence>
<keyword evidence="6" id="KW-1185">Reference proteome</keyword>
<evidence type="ECO:0000313" key="6">
    <source>
        <dbReference type="Proteomes" id="UP000271241"/>
    </source>
</evidence>
<evidence type="ECO:0000313" key="5">
    <source>
        <dbReference type="EMBL" id="RKP11006.1"/>
    </source>
</evidence>
<dbReference type="InterPro" id="IPR001645">
    <property type="entry name" value="Folylpolyglutamate_synth"/>
</dbReference>
<dbReference type="GO" id="GO:0005739">
    <property type="term" value="C:mitochondrion"/>
    <property type="evidence" value="ECO:0007669"/>
    <property type="project" value="TreeGrafter"/>
</dbReference>
<dbReference type="GO" id="GO:0005524">
    <property type="term" value="F:ATP binding"/>
    <property type="evidence" value="ECO:0007669"/>
    <property type="project" value="UniProtKB-KW"/>
</dbReference>
<name>A0A4P9XXB0_9FUNG</name>
<proteinExistence type="inferred from homology"/>
<evidence type="ECO:0000256" key="3">
    <source>
        <dbReference type="ARBA" id="ARBA00022741"/>
    </source>
</evidence>
<dbReference type="EMBL" id="KZ992429">
    <property type="protein sequence ID" value="RKP11006.1"/>
    <property type="molecule type" value="Genomic_DNA"/>
</dbReference>
<dbReference type="InterPro" id="IPR036565">
    <property type="entry name" value="Mur-like_cat_sf"/>
</dbReference>
<keyword evidence="3" id="KW-0547">Nucleotide-binding</keyword>
<dbReference type="OrthoDB" id="5212574at2759"/>
<dbReference type="NCBIfam" id="TIGR01499">
    <property type="entry name" value="folC"/>
    <property type="match status" value="1"/>
</dbReference>
<protein>
    <submittedName>
        <fullName evidence="5">Mur ligase</fullName>
    </submittedName>
</protein>
<sequence>MDLGLQRTTALLAALDQPQQRVPFLHIAGTNGKGSTVAFLASIFRQAGLRVGTYSSPHFLHPRDAIRLNGVALSLDAWRQLRERVDATATMHNLAATEFERETVVAWLAFDDARVDLAVVECGLGGRLDATNAGHTPASAAEAANPCKLACVVAPIGLDHQRLLGDTVEAIAAEKAGIFTTEGGLVVLAAQSDPAADAVLASAASKMNCKASSDVGRDAVCRQHRI</sequence>
<accession>A0A4P9XXB0</accession>
<dbReference type="PANTHER" id="PTHR11136">
    <property type="entry name" value="FOLYLPOLYGLUTAMATE SYNTHASE-RELATED"/>
    <property type="match status" value="1"/>
</dbReference>
<reference evidence="6" key="1">
    <citation type="journal article" date="2018" name="Nat. Microbiol.">
        <title>Leveraging single-cell genomics to expand the fungal tree of life.</title>
        <authorList>
            <person name="Ahrendt S.R."/>
            <person name="Quandt C.A."/>
            <person name="Ciobanu D."/>
            <person name="Clum A."/>
            <person name="Salamov A."/>
            <person name="Andreopoulos B."/>
            <person name="Cheng J.F."/>
            <person name="Woyke T."/>
            <person name="Pelin A."/>
            <person name="Henrissat B."/>
            <person name="Reynolds N.K."/>
            <person name="Benny G.L."/>
            <person name="Smith M.E."/>
            <person name="James T.Y."/>
            <person name="Grigoriev I.V."/>
        </authorList>
    </citation>
    <scope>NUCLEOTIDE SEQUENCE [LARGE SCALE GENOMIC DNA]</scope>
    <source>
        <strain evidence="6">RSA 1356</strain>
    </source>
</reference>
<dbReference type="Gene3D" id="3.40.1190.10">
    <property type="entry name" value="Mur-like, catalytic domain"/>
    <property type="match status" value="1"/>
</dbReference>
<gene>
    <name evidence="5" type="ORF">THASP1DRAFT_27180</name>
</gene>
<keyword evidence="2 5" id="KW-0436">Ligase</keyword>
<dbReference type="GO" id="GO:0004326">
    <property type="term" value="F:tetrahydrofolylpolyglutamate synthase activity"/>
    <property type="evidence" value="ECO:0007669"/>
    <property type="project" value="InterPro"/>
</dbReference>
<dbReference type="Proteomes" id="UP000271241">
    <property type="component" value="Unassembled WGS sequence"/>
</dbReference>
<organism evidence="5 6">
    <name type="scientific">Thamnocephalis sphaerospora</name>
    <dbReference type="NCBI Taxonomy" id="78915"/>
    <lineage>
        <taxon>Eukaryota</taxon>
        <taxon>Fungi</taxon>
        <taxon>Fungi incertae sedis</taxon>
        <taxon>Zoopagomycota</taxon>
        <taxon>Zoopagomycotina</taxon>
        <taxon>Zoopagomycetes</taxon>
        <taxon>Zoopagales</taxon>
        <taxon>Sigmoideomycetaceae</taxon>
        <taxon>Thamnocephalis</taxon>
    </lineage>
</organism>
<evidence type="ECO:0000256" key="1">
    <source>
        <dbReference type="ARBA" id="ARBA00008276"/>
    </source>
</evidence>
<dbReference type="STRING" id="78915.A0A4P9XXB0"/>
<keyword evidence="4" id="KW-0067">ATP-binding</keyword>
<dbReference type="GO" id="GO:0005829">
    <property type="term" value="C:cytosol"/>
    <property type="evidence" value="ECO:0007669"/>
    <property type="project" value="TreeGrafter"/>
</dbReference>